<dbReference type="PROSITE" id="PS51819">
    <property type="entry name" value="VOC"/>
    <property type="match status" value="1"/>
</dbReference>
<dbReference type="AlphaFoldDB" id="A0A0D6MKP3"/>
<comment type="caution">
    <text evidence="2">The sequence shown here is derived from an EMBL/GenBank/DDBJ whole genome shotgun (WGS) entry which is preliminary data.</text>
</comment>
<dbReference type="SUPFAM" id="SSF54593">
    <property type="entry name" value="Glyoxalase/Bleomycin resistance protein/Dihydroxybiphenyl dioxygenase"/>
    <property type="match status" value="1"/>
</dbReference>
<accession>A0A0D6MKP3</accession>
<gene>
    <name evidence="2" type="ORF">Tasa_017_100</name>
</gene>
<evidence type="ECO:0000313" key="2">
    <source>
        <dbReference type="EMBL" id="GAN54217.1"/>
    </source>
</evidence>
<dbReference type="Pfam" id="PF00903">
    <property type="entry name" value="Glyoxalase"/>
    <property type="match status" value="1"/>
</dbReference>
<dbReference type="PANTHER" id="PTHR21366">
    <property type="entry name" value="GLYOXALASE FAMILY PROTEIN"/>
    <property type="match status" value="1"/>
</dbReference>
<dbReference type="Gene3D" id="3.10.180.10">
    <property type="entry name" value="2,3-Dihydroxybiphenyl 1,2-Dioxygenase, domain 1"/>
    <property type="match status" value="1"/>
</dbReference>
<dbReference type="RefSeq" id="WP_048848751.1">
    <property type="nucleotide sequence ID" value="NZ_BALE01000017.1"/>
</dbReference>
<dbReference type="OrthoDB" id="9798430at2"/>
<sequence>MAIRGINHITLATGDLDRAIAFYRDALGCVLRAQWDSGAYLEAGTLWLCLSFDPKARTAPHPDYTHIAFDVAPDDFAAFAARVAVQAPIWRDNRSEGASLYILDPDGHKLELHVGSLDTRLAVYADRPGYTLSPR</sequence>
<dbReference type="InterPro" id="IPR029068">
    <property type="entry name" value="Glyas_Bleomycin-R_OHBP_Dase"/>
</dbReference>
<dbReference type="EMBL" id="BALE01000017">
    <property type="protein sequence ID" value="GAN54217.1"/>
    <property type="molecule type" value="Genomic_DNA"/>
</dbReference>
<dbReference type="PANTHER" id="PTHR21366:SF14">
    <property type="entry name" value="GLYOXALASE DOMAIN-CONTAINING PROTEIN 5"/>
    <property type="match status" value="1"/>
</dbReference>
<protein>
    <submittedName>
        <fullName evidence="2">Glutathione transferase</fullName>
    </submittedName>
</protein>
<dbReference type="GO" id="GO:0016740">
    <property type="term" value="F:transferase activity"/>
    <property type="evidence" value="ECO:0007669"/>
    <property type="project" value="UniProtKB-KW"/>
</dbReference>
<dbReference type="InterPro" id="IPR050383">
    <property type="entry name" value="GlyoxalaseI/FosfomycinResist"/>
</dbReference>
<evidence type="ECO:0000313" key="3">
    <source>
        <dbReference type="Proteomes" id="UP000032679"/>
    </source>
</evidence>
<dbReference type="InterPro" id="IPR037523">
    <property type="entry name" value="VOC_core"/>
</dbReference>
<keyword evidence="3" id="KW-1185">Reference proteome</keyword>
<organism evidence="2 3">
    <name type="scientific">Tanticharoenia sakaeratensis NBRC 103193</name>
    <dbReference type="NCBI Taxonomy" id="1231623"/>
    <lineage>
        <taxon>Bacteria</taxon>
        <taxon>Pseudomonadati</taxon>
        <taxon>Pseudomonadota</taxon>
        <taxon>Alphaproteobacteria</taxon>
        <taxon>Acetobacterales</taxon>
        <taxon>Acetobacteraceae</taxon>
        <taxon>Tanticharoenia</taxon>
    </lineage>
</organism>
<dbReference type="STRING" id="1231623.Tasa_017_100"/>
<proteinExistence type="predicted"/>
<reference evidence="2 3" key="1">
    <citation type="submission" date="2012-10" db="EMBL/GenBank/DDBJ databases">
        <title>Genome sequencing of Tanticharoenia sakaeratensis NBRC 103193.</title>
        <authorList>
            <person name="Azuma Y."/>
            <person name="Hadano H."/>
            <person name="Hirakawa H."/>
            <person name="Matsushita K."/>
        </authorList>
    </citation>
    <scope>NUCLEOTIDE SEQUENCE [LARGE SCALE GENOMIC DNA]</scope>
    <source>
        <strain evidence="2 3">NBRC 103193</strain>
    </source>
</reference>
<evidence type="ECO:0000259" key="1">
    <source>
        <dbReference type="PROSITE" id="PS51819"/>
    </source>
</evidence>
<keyword evidence="2" id="KW-0808">Transferase</keyword>
<name>A0A0D6MKP3_9PROT</name>
<dbReference type="InterPro" id="IPR004360">
    <property type="entry name" value="Glyas_Fos-R_dOase_dom"/>
</dbReference>
<feature type="domain" description="VOC" evidence="1">
    <location>
        <begin position="5"/>
        <end position="115"/>
    </location>
</feature>
<dbReference type="Proteomes" id="UP000032679">
    <property type="component" value="Unassembled WGS sequence"/>
</dbReference>